<proteinExistence type="predicted"/>
<dbReference type="InterPro" id="IPR050769">
    <property type="entry name" value="NAT_camello-type"/>
</dbReference>
<feature type="domain" description="N-acetyltransferase" evidence="3">
    <location>
        <begin position="25"/>
        <end position="178"/>
    </location>
</feature>
<comment type="caution">
    <text evidence="4">The sequence shown here is derived from an EMBL/GenBank/DDBJ whole genome shotgun (WGS) entry which is preliminary data.</text>
</comment>
<feature type="region of interest" description="Disordered" evidence="2">
    <location>
        <begin position="178"/>
        <end position="204"/>
    </location>
</feature>
<keyword evidence="5" id="KW-1185">Reference proteome</keyword>
<organism evidence="4 5">
    <name type="scientific">Fusarium longipes</name>
    <dbReference type="NCBI Taxonomy" id="694270"/>
    <lineage>
        <taxon>Eukaryota</taxon>
        <taxon>Fungi</taxon>
        <taxon>Dikarya</taxon>
        <taxon>Ascomycota</taxon>
        <taxon>Pezizomycotina</taxon>
        <taxon>Sordariomycetes</taxon>
        <taxon>Hypocreomycetidae</taxon>
        <taxon>Hypocreales</taxon>
        <taxon>Nectriaceae</taxon>
        <taxon>Fusarium</taxon>
    </lineage>
</organism>
<dbReference type="STRING" id="694270.A0A395SXG2"/>
<dbReference type="GO" id="GO:0008080">
    <property type="term" value="F:N-acetyltransferase activity"/>
    <property type="evidence" value="ECO:0007669"/>
    <property type="project" value="InterPro"/>
</dbReference>
<reference evidence="4 5" key="1">
    <citation type="journal article" date="2018" name="PLoS Pathog.">
        <title>Evolution of structural diversity of trichothecenes, a family of toxins produced by plant pathogenic and entomopathogenic fungi.</title>
        <authorList>
            <person name="Proctor R.H."/>
            <person name="McCormick S.P."/>
            <person name="Kim H.S."/>
            <person name="Cardoza R.E."/>
            <person name="Stanley A.M."/>
            <person name="Lindo L."/>
            <person name="Kelly A."/>
            <person name="Brown D.W."/>
            <person name="Lee T."/>
            <person name="Vaughan M.M."/>
            <person name="Alexander N.J."/>
            <person name="Busman M."/>
            <person name="Gutierrez S."/>
        </authorList>
    </citation>
    <scope>NUCLEOTIDE SEQUENCE [LARGE SCALE GENOMIC DNA]</scope>
    <source>
        <strain evidence="4 5">NRRL 20695</strain>
    </source>
</reference>
<dbReference type="InterPro" id="IPR000182">
    <property type="entry name" value="GNAT_dom"/>
</dbReference>
<dbReference type="AlphaFoldDB" id="A0A395SXG2"/>
<protein>
    <submittedName>
        <fullName evidence="4">Transcription factor</fullName>
    </submittedName>
</protein>
<dbReference type="InterPro" id="IPR016181">
    <property type="entry name" value="Acyl_CoA_acyltransferase"/>
</dbReference>
<dbReference type="Proteomes" id="UP000266234">
    <property type="component" value="Unassembled WGS sequence"/>
</dbReference>
<feature type="compositionally biased region" description="Polar residues" evidence="2">
    <location>
        <begin position="178"/>
        <end position="187"/>
    </location>
</feature>
<dbReference type="Pfam" id="PF00583">
    <property type="entry name" value="Acetyltransf_1"/>
    <property type="match status" value="1"/>
</dbReference>
<dbReference type="PANTHER" id="PTHR13947:SF37">
    <property type="entry name" value="LD18367P"/>
    <property type="match status" value="1"/>
</dbReference>
<name>A0A395SXG2_9HYPO</name>
<dbReference type="CDD" id="cd04301">
    <property type="entry name" value="NAT_SF"/>
    <property type="match status" value="1"/>
</dbReference>
<gene>
    <name evidence="4" type="ORF">FLONG3_4689</name>
</gene>
<dbReference type="Gene3D" id="3.40.630.30">
    <property type="match status" value="1"/>
</dbReference>
<dbReference type="SUPFAM" id="SSF55729">
    <property type="entry name" value="Acyl-CoA N-acyltransferases (Nat)"/>
    <property type="match status" value="1"/>
</dbReference>
<evidence type="ECO:0000256" key="1">
    <source>
        <dbReference type="ARBA" id="ARBA00022679"/>
    </source>
</evidence>
<evidence type="ECO:0000313" key="5">
    <source>
        <dbReference type="Proteomes" id="UP000266234"/>
    </source>
</evidence>
<evidence type="ECO:0000256" key="2">
    <source>
        <dbReference type="SAM" id="MobiDB-lite"/>
    </source>
</evidence>
<sequence length="204" mass="23002">MSNSEKSISIEPGYRPGLLARCLEMHIAHYHPVNSWGLAFETSVATAWADLIQRLDSDPRNQVFAAVQESDDPNALTQKIVGTILVDAENMKQPATAQIRGFIVDERVQGLGVGKRLLKAAMDFVQEQGFEKVLLYTARTQETSLFLYNRAGFTIVEDVEKDLWGWKVNELQLQWTRPGVSSQNGQSEHIETENRCEQQGQPNR</sequence>
<dbReference type="OrthoDB" id="41532at2759"/>
<dbReference type="EMBL" id="PXOG01000100">
    <property type="protein sequence ID" value="RGP77174.1"/>
    <property type="molecule type" value="Genomic_DNA"/>
</dbReference>
<evidence type="ECO:0000313" key="4">
    <source>
        <dbReference type="EMBL" id="RGP77174.1"/>
    </source>
</evidence>
<dbReference type="PANTHER" id="PTHR13947">
    <property type="entry name" value="GNAT FAMILY N-ACETYLTRANSFERASE"/>
    <property type="match status" value="1"/>
</dbReference>
<evidence type="ECO:0000259" key="3">
    <source>
        <dbReference type="PROSITE" id="PS51186"/>
    </source>
</evidence>
<accession>A0A395SXG2</accession>
<keyword evidence="1" id="KW-0808">Transferase</keyword>
<dbReference type="PROSITE" id="PS51186">
    <property type="entry name" value="GNAT"/>
    <property type="match status" value="1"/>
</dbReference>